<keyword evidence="1" id="KW-0106">Calcium</keyword>
<dbReference type="Pfam" id="PF13499">
    <property type="entry name" value="EF-hand_7"/>
    <property type="match status" value="1"/>
</dbReference>
<gene>
    <name evidence="3" type="ORF">CDAUBV1_LOCUS10840</name>
</gene>
<feature type="domain" description="EF-hand" evidence="2">
    <location>
        <begin position="41"/>
        <end position="71"/>
    </location>
</feature>
<reference evidence="3" key="1">
    <citation type="submission" date="2024-06" db="EMBL/GenBank/DDBJ databases">
        <authorList>
            <person name="Liu X."/>
            <person name="Lenzi L."/>
            <person name="Haldenby T S."/>
            <person name="Uol C."/>
        </authorList>
    </citation>
    <scope>NUCLEOTIDE SEQUENCE</scope>
</reference>
<evidence type="ECO:0000256" key="1">
    <source>
        <dbReference type="ARBA" id="ARBA00022837"/>
    </source>
</evidence>
<dbReference type="CDD" id="cd00051">
    <property type="entry name" value="EFh"/>
    <property type="match status" value="1"/>
</dbReference>
<evidence type="ECO:0000313" key="3">
    <source>
        <dbReference type="EMBL" id="CAL5136721.1"/>
    </source>
</evidence>
<sequence length="101" mass="11691">MQKTMDLEARFRQLDINGDGVISKQEFRIELERSRLPLRMVDRLMKTYDSDGDGFVTLAEYTKTLIEEKQKMCGTTIGSRKPQKCSQLKRALQCDSSKLKL</sequence>
<comment type="caution">
    <text evidence="3">The sequence shown here is derived from an EMBL/GenBank/DDBJ whole genome shotgun (WGS) entry which is preliminary data.</text>
</comment>
<evidence type="ECO:0000259" key="2">
    <source>
        <dbReference type="PROSITE" id="PS50222"/>
    </source>
</evidence>
<dbReference type="SUPFAM" id="SSF47473">
    <property type="entry name" value="EF-hand"/>
    <property type="match status" value="1"/>
</dbReference>
<dbReference type="Proteomes" id="UP001497525">
    <property type="component" value="Unassembled WGS sequence"/>
</dbReference>
<dbReference type="PROSITE" id="PS50222">
    <property type="entry name" value="EF_HAND_2"/>
    <property type="match status" value="2"/>
</dbReference>
<feature type="domain" description="EF-hand" evidence="2">
    <location>
        <begin position="2"/>
        <end position="37"/>
    </location>
</feature>
<accession>A0AAV2TL39</accession>
<dbReference type="InterPro" id="IPR002048">
    <property type="entry name" value="EF_hand_dom"/>
</dbReference>
<organism evidence="3 4">
    <name type="scientific">Calicophoron daubneyi</name>
    <name type="common">Rumen fluke</name>
    <name type="synonym">Paramphistomum daubneyi</name>
    <dbReference type="NCBI Taxonomy" id="300641"/>
    <lineage>
        <taxon>Eukaryota</taxon>
        <taxon>Metazoa</taxon>
        <taxon>Spiralia</taxon>
        <taxon>Lophotrochozoa</taxon>
        <taxon>Platyhelminthes</taxon>
        <taxon>Trematoda</taxon>
        <taxon>Digenea</taxon>
        <taxon>Plagiorchiida</taxon>
        <taxon>Pronocephalata</taxon>
        <taxon>Paramphistomoidea</taxon>
        <taxon>Paramphistomidae</taxon>
        <taxon>Calicophoron</taxon>
    </lineage>
</organism>
<proteinExistence type="predicted"/>
<evidence type="ECO:0000313" key="4">
    <source>
        <dbReference type="Proteomes" id="UP001497525"/>
    </source>
</evidence>
<dbReference type="InterPro" id="IPR018247">
    <property type="entry name" value="EF_Hand_1_Ca_BS"/>
</dbReference>
<dbReference type="InterPro" id="IPR011992">
    <property type="entry name" value="EF-hand-dom_pair"/>
</dbReference>
<dbReference type="Gene3D" id="1.10.238.10">
    <property type="entry name" value="EF-hand"/>
    <property type="match status" value="1"/>
</dbReference>
<dbReference type="AlphaFoldDB" id="A0AAV2TL39"/>
<dbReference type="SMART" id="SM00054">
    <property type="entry name" value="EFh"/>
    <property type="match status" value="2"/>
</dbReference>
<dbReference type="PROSITE" id="PS00018">
    <property type="entry name" value="EF_HAND_1"/>
    <property type="match status" value="2"/>
</dbReference>
<dbReference type="EMBL" id="CAXLJL010000345">
    <property type="protein sequence ID" value="CAL5136721.1"/>
    <property type="molecule type" value="Genomic_DNA"/>
</dbReference>
<name>A0AAV2TL39_CALDB</name>
<protein>
    <recommendedName>
        <fullName evidence="2">EF-hand domain-containing protein</fullName>
    </recommendedName>
</protein>
<dbReference type="GO" id="GO:0005509">
    <property type="term" value="F:calcium ion binding"/>
    <property type="evidence" value="ECO:0007669"/>
    <property type="project" value="InterPro"/>
</dbReference>